<dbReference type="SUPFAM" id="SSF47923">
    <property type="entry name" value="Ypt/Rab-GAP domain of gyp1p"/>
    <property type="match status" value="2"/>
</dbReference>
<feature type="coiled-coil region" evidence="1">
    <location>
        <begin position="65"/>
        <end position="92"/>
    </location>
</feature>
<accession>A0ABQ5S6R6</accession>
<dbReference type="Gene3D" id="1.10.8.270">
    <property type="entry name" value="putative rabgap domain of human tbc1 domain family member 14 like domains"/>
    <property type="match status" value="1"/>
</dbReference>
<evidence type="ECO:0000259" key="3">
    <source>
        <dbReference type="PROSITE" id="PS50086"/>
    </source>
</evidence>
<dbReference type="InterPro" id="IPR050302">
    <property type="entry name" value="Rab_GAP_TBC_domain"/>
</dbReference>
<organism evidence="4 5">
    <name type="scientific">Volvox africanus</name>
    <dbReference type="NCBI Taxonomy" id="51714"/>
    <lineage>
        <taxon>Eukaryota</taxon>
        <taxon>Viridiplantae</taxon>
        <taxon>Chlorophyta</taxon>
        <taxon>core chlorophytes</taxon>
        <taxon>Chlorophyceae</taxon>
        <taxon>CS clade</taxon>
        <taxon>Chlamydomonadales</taxon>
        <taxon>Volvocaceae</taxon>
        <taxon>Volvox</taxon>
    </lineage>
</organism>
<reference evidence="4 5" key="1">
    <citation type="journal article" date="2023" name="IScience">
        <title>Expanded male sex-determining region conserved during the evolution of homothallism in the green alga Volvox.</title>
        <authorList>
            <person name="Yamamoto K."/>
            <person name="Matsuzaki R."/>
            <person name="Mahakham W."/>
            <person name="Heman W."/>
            <person name="Sekimoto H."/>
            <person name="Kawachi M."/>
            <person name="Minakuchi Y."/>
            <person name="Toyoda A."/>
            <person name="Nozaki H."/>
        </authorList>
    </citation>
    <scope>NUCLEOTIDE SEQUENCE [LARGE SCALE GENOMIC DNA]</scope>
    <source>
        <strain evidence="4 5">NIES-4468</strain>
    </source>
</reference>
<feature type="region of interest" description="Disordered" evidence="2">
    <location>
        <begin position="220"/>
        <end position="274"/>
    </location>
</feature>
<feature type="compositionally biased region" description="Gly residues" evidence="2">
    <location>
        <begin position="162"/>
        <end position="173"/>
    </location>
</feature>
<evidence type="ECO:0000256" key="2">
    <source>
        <dbReference type="SAM" id="MobiDB-lite"/>
    </source>
</evidence>
<proteinExistence type="predicted"/>
<feature type="compositionally biased region" description="Polar residues" evidence="2">
    <location>
        <begin position="220"/>
        <end position="238"/>
    </location>
</feature>
<keyword evidence="5" id="KW-1185">Reference proteome</keyword>
<evidence type="ECO:0000256" key="1">
    <source>
        <dbReference type="SAM" id="Coils"/>
    </source>
</evidence>
<dbReference type="PANTHER" id="PTHR47219">
    <property type="entry name" value="RAB GTPASE-ACTIVATING PROTEIN 1-LIKE"/>
    <property type="match status" value="1"/>
</dbReference>
<dbReference type="InterPro" id="IPR000195">
    <property type="entry name" value="Rab-GAP-TBC_dom"/>
</dbReference>
<evidence type="ECO:0000313" key="4">
    <source>
        <dbReference type="EMBL" id="GLI65592.1"/>
    </source>
</evidence>
<dbReference type="SMART" id="SM00164">
    <property type="entry name" value="TBC"/>
    <property type="match status" value="1"/>
</dbReference>
<protein>
    <recommendedName>
        <fullName evidence="3">Rab-GAP TBC domain-containing protein</fullName>
    </recommendedName>
</protein>
<evidence type="ECO:0000313" key="5">
    <source>
        <dbReference type="Proteomes" id="UP001165090"/>
    </source>
</evidence>
<dbReference type="InterPro" id="IPR035969">
    <property type="entry name" value="Rab-GAP_TBC_sf"/>
</dbReference>
<keyword evidence="1" id="KW-0175">Coiled coil</keyword>
<feature type="domain" description="Rab-GAP TBC" evidence="3">
    <location>
        <begin position="402"/>
        <end position="576"/>
    </location>
</feature>
<dbReference type="PANTHER" id="PTHR47219:SF9">
    <property type="entry name" value="GTPASE ACTIVATING PROTEIN AND CENTROSOME-ASSOCIATED, ISOFORM B"/>
    <property type="match status" value="1"/>
</dbReference>
<name>A0ABQ5S6R6_9CHLO</name>
<feature type="region of interest" description="Disordered" evidence="2">
    <location>
        <begin position="986"/>
        <end position="1017"/>
    </location>
</feature>
<dbReference type="Gene3D" id="1.10.472.80">
    <property type="entry name" value="Ypt/Rab-GAP domain of gyp1p, domain 3"/>
    <property type="match status" value="1"/>
</dbReference>
<feature type="region of interest" description="Disordered" evidence="2">
    <location>
        <begin position="161"/>
        <end position="201"/>
    </location>
</feature>
<dbReference type="PROSITE" id="PS50086">
    <property type="entry name" value="TBC_RABGAP"/>
    <property type="match status" value="1"/>
</dbReference>
<gene>
    <name evidence="4" type="ORF">VaNZ11_009167</name>
</gene>
<feature type="region of interest" description="Disordered" evidence="2">
    <location>
        <begin position="807"/>
        <end position="839"/>
    </location>
</feature>
<dbReference type="EMBL" id="BSDZ01000024">
    <property type="protein sequence ID" value="GLI65592.1"/>
    <property type="molecule type" value="Genomic_DNA"/>
</dbReference>
<comment type="caution">
    <text evidence="4">The sequence shown here is derived from an EMBL/GenBank/DDBJ whole genome shotgun (WGS) entry which is preliminary data.</text>
</comment>
<dbReference type="Proteomes" id="UP001165090">
    <property type="component" value="Unassembled WGS sequence"/>
</dbReference>
<dbReference type="Pfam" id="PF00566">
    <property type="entry name" value="RabGAP-TBC"/>
    <property type="match status" value="1"/>
</dbReference>
<sequence length="1017" mass="105315">MEHFSKALAAVSKVGEVISRTAQSAQELLRDQELRSKGIQTVITGAQTRLQGFQNGIVQRAGRIQERLLDNRRQLQALLQSLEERFNASQRAWQLQARRRDRVDVQFGQQVIENAPQEIRARLWYVLLENPHLAAPLKCEHPGVAHYSLLEEEIDGEDLLVAGGGGAGGGGSGAAAASPSSLTRRSAGGRDGAQGSAGSISSTGSRFAAAAAAAFGFNRSSGPETSLANSPSATSFTATRRDRSVSGRSGVVADTTLEATPQPNPQQQQQQPHLRMSAMISPQTGRTLRAGAAAAAAAAPAAEVASAAGAAAAESGVGDSLDGWELVSGVLCTTDPSGLPGPGPSASGTSGMLQPEAIRIIMEHLDALGPVALDESGSDPVLVAQQAVLEAMLQVPWESGTGLPTAIAPDSRFAVLNEMTAGQEEVDDSILRDIHRTFPEHPYFGMEEGQKSLFRVLKAYSLHDLEVAYCQGMAFMAGVLLMYVPEETAFRLFCRLMDAEGPNLRRLYLPGLEPLKAELATFELLLTWRMPELAAHLSEFGLPPVLYVSQWLMTLFATPFPPAFCARVIDVLLQDGHDRLLLRCSYAVMEVLELELLARHDFEALITYLKMEPLTWELGRQRAIMERALTSPLTDADIDIARDTVANRKFLAAALAAEAAASIANTELSGGGAGSSAMAGDLLGGPAAEAATATKAVNPAAVMHQRERSLEAEVDAALALAAAAALTATVAEGGAGCNAMVGVEGLLDGGDGGGGGGSVQTVGCEATGAATAVTPVLPNLKTCLSRRDGAGNMICFDEDGTSGSVSGAMAAAGSGSTRGAGGGSSVCRGTSPQRQPGRGWEPEWPVGPPHELGHRLAGGAQETTRATAGCSGMARQPGGSRPPSYGMSTSLLDDLDFGCGGDGATVRPKATPDLEYGEYGEMVMDAGLLLPELGTAGTVDAPPTAVAVAVAAGASVAAAAAVTGNGGAEGFFVPLGTGLGVDAVEPARAGTYGNPRQQRHHPHPGQQVQSGTDLLLD</sequence>